<dbReference type="Proteomes" id="UP000270343">
    <property type="component" value="Unassembled WGS sequence"/>
</dbReference>
<evidence type="ECO:0000259" key="1">
    <source>
        <dbReference type="Pfam" id="PF00551"/>
    </source>
</evidence>
<protein>
    <recommendedName>
        <fullName evidence="1">Formyl transferase N-terminal domain-containing protein</fullName>
    </recommendedName>
</protein>
<comment type="caution">
    <text evidence="2">The sequence shown here is derived from an EMBL/GenBank/DDBJ whole genome shotgun (WGS) entry which is preliminary data.</text>
</comment>
<gene>
    <name evidence="2" type="ORF">D7231_17205</name>
</gene>
<accession>A0A3B0BGD4</accession>
<evidence type="ECO:0000313" key="3">
    <source>
        <dbReference type="Proteomes" id="UP000270343"/>
    </source>
</evidence>
<dbReference type="InterPro" id="IPR036477">
    <property type="entry name" value="Formyl_transf_N_sf"/>
</dbReference>
<dbReference type="AlphaFoldDB" id="A0A3B0BGD4"/>
<dbReference type="RefSeq" id="WP_120756332.1">
    <property type="nucleotide sequence ID" value="NZ_JBFADQ010000034.1"/>
</dbReference>
<keyword evidence="3" id="KW-1185">Reference proteome</keyword>
<organism evidence="2 3">
    <name type="scientific">Streptomyces klenkii</name>
    <dbReference type="NCBI Taxonomy" id="1420899"/>
    <lineage>
        <taxon>Bacteria</taxon>
        <taxon>Bacillati</taxon>
        <taxon>Actinomycetota</taxon>
        <taxon>Actinomycetes</taxon>
        <taxon>Kitasatosporales</taxon>
        <taxon>Streptomycetaceae</taxon>
        <taxon>Streptomyces</taxon>
    </lineage>
</organism>
<reference evidence="2 3" key="1">
    <citation type="journal article" date="2015" name="Antonie Van Leeuwenhoek">
        <title>Streptomyces klenkii sp. nov., isolated from deep marine sediment.</title>
        <authorList>
            <person name="Veyisoglu A."/>
            <person name="Sahin N."/>
        </authorList>
    </citation>
    <scope>NUCLEOTIDE SEQUENCE [LARGE SCALE GENOMIC DNA]</scope>
    <source>
        <strain evidence="2 3">KCTC 29202</strain>
    </source>
</reference>
<dbReference type="OrthoDB" id="9802815at2"/>
<dbReference type="SUPFAM" id="SSF53328">
    <property type="entry name" value="Formyltransferase"/>
    <property type="match status" value="1"/>
</dbReference>
<dbReference type="InterPro" id="IPR002376">
    <property type="entry name" value="Formyl_transf_N"/>
</dbReference>
<evidence type="ECO:0000313" key="2">
    <source>
        <dbReference type="EMBL" id="RKN71722.1"/>
    </source>
</evidence>
<sequence>MTLQVAFFVGSDVTSHLAVNAAVRSLAAEDAGIHLFYTAQKPNPEAPRDRREMFFIEHQLMNDVLYPHLDAAGTGAGAEYAAGAEYGPYRTPDALARMDPNRITVQRLDSVNSPETIQELQRRGITLGFSVRCYQKFGADIIRYFATATGHSAHSALLNLHPGVLPAYRGVLTYARAMANSEAHAGFTLHHINADWDAGDVLSCATQPLDHDRSVLENMIRHHRAGAALIHEAVVQTLEGERLLSVPQPADEARYYTHATPEELTAIKDKGIRLFRAEPVIEALVRAFCADGGSTARGARKVLRDAVAGAGIPS</sequence>
<feature type="domain" description="Formyl transferase N-terminal" evidence="1">
    <location>
        <begin position="156"/>
        <end position="233"/>
    </location>
</feature>
<name>A0A3B0BGD4_9ACTN</name>
<dbReference type="EMBL" id="RBAM01000006">
    <property type="protein sequence ID" value="RKN71722.1"/>
    <property type="molecule type" value="Genomic_DNA"/>
</dbReference>
<dbReference type="Gene3D" id="3.40.50.12230">
    <property type="match status" value="1"/>
</dbReference>
<dbReference type="Pfam" id="PF00551">
    <property type="entry name" value="Formyl_trans_N"/>
    <property type="match status" value="1"/>
</dbReference>
<proteinExistence type="predicted"/>